<comment type="caution">
    <text evidence="5">The sequence shown here is derived from an EMBL/GenBank/DDBJ whole genome shotgun (WGS) entry which is preliminary data.</text>
</comment>
<dbReference type="PROSITE" id="PS50886">
    <property type="entry name" value="TRBD"/>
    <property type="match status" value="1"/>
</dbReference>
<feature type="domain" description="TRNA-binding" evidence="4">
    <location>
        <begin position="19"/>
        <end position="123"/>
    </location>
</feature>
<dbReference type="Gene3D" id="2.40.50.140">
    <property type="entry name" value="Nucleic acid-binding proteins"/>
    <property type="match status" value="1"/>
</dbReference>
<reference evidence="5 6" key="1">
    <citation type="submission" date="2019-02" db="EMBL/GenBank/DDBJ databases">
        <authorList>
            <person name="Feng G."/>
        </authorList>
    </citation>
    <scope>NUCLEOTIDE SEQUENCE [LARGE SCALE GENOMIC DNA]</scope>
    <source>
        <strain evidence="5 6">CCTCC AB 2011146</strain>
    </source>
</reference>
<gene>
    <name evidence="5" type="ORF">EWH12_13955</name>
</gene>
<dbReference type="NCBIfam" id="TIGR02222">
    <property type="entry name" value="chap_CsaA"/>
    <property type="match status" value="1"/>
</dbReference>
<dbReference type="PANTHER" id="PTHR11586:SF37">
    <property type="entry name" value="TRNA-BINDING DOMAIN-CONTAINING PROTEIN"/>
    <property type="match status" value="1"/>
</dbReference>
<dbReference type="EMBL" id="SEOO01000023">
    <property type="protein sequence ID" value="RYM09482.1"/>
    <property type="molecule type" value="Genomic_DNA"/>
</dbReference>
<dbReference type="InterPro" id="IPR012340">
    <property type="entry name" value="NA-bd_OB-fold"/>
</dbReference>
<organism evidence="5 6">
    <name type="scientific">Sphingobium cupriresistens</name>
    <dbReference type="NCBI Taxonomy" id="1132417"/>
    <lineage>
        <taxon>Bacteria</taxon>
        <taxon>Pseudomonadati</taxon>
        <taxon>Pseudomonadota</taxon>
        <taxon>Alphaproteobacteria</taxon>
        <taxon>Sphingomonadales</taxon>
        <taxon>Sphingomonadaceae</taxon>
        <taxon>Sphingobium</taxon>
    </lineage>
</organism>
<dbReference type="NCBIfam" id="NF007494">
    <property type="entry name" value="PRK10089.1-3"/>
    <property type="match status" value="1"/>
</dbReference>
<evidence type="ECO:0000259" key="4">
    <source>
        <dbReference type="PROSITE" id="PS50886"/>
    </source>
</evidence>
<dbReference type="RefSeq" id="WP_129926980.1">
    <property type="nucleotide sequence ID" value="NZ_SEOO01000023.1"/>
</dbReference>
<dbReference type="AlphaFoldDB" id="A0A8G1ZGD2"/>
<dbReference type="FunFam" id="2.40.50.140:FF:000165">
    <property type="entry name" value="Chaperone CsaA"/>
    <property type="match status" value="1"/>
</dbReference>
<sequence>MHLTHDPAAPAADMINFEDFLKVDIRVGTIVSAEPYPEARKPAFKLLIDFGPAIGQKRSSAQITENHAWEDLPGRQVAAVVNFPPRQIGKFMSEVLTLGFADEAGAVMLFAPDRTVPNGSRLF</sequence>
<dbReference type="OrthoDB" id="9794564at2"/>
<evidence type="ECO:0000256" key="2">
    <source>
        <dbReference type="ARBA" id="ARBA00022884"/>
    </source>
</evidence>
<dbReference type="NCBIfam" id="NF007495">
    <property type="entry name" value="PRK10089.1-4"/>
    <property type="match status" value="1"/>
</dbReference>
<name>A0A8G1ZGD2_9SPHN</name>
<dbReference type="InterPro" id="IPR008231">
    <property type="entry name" value="CsaA"/>
</dbReference>
<proteinExistence type="predicted"/>
<dbReference type="PANTHER" id="PTHR11586">
    <property type="entry name" value="TRNA-AMINOACYLATION COFACTOR ARC1 FAMILY MEMBER"/>
    <property type="match status" value="1"/>
</dbReference>
<keyword evidence="1 3" id="KW-0820">tRNA-binding</keyword>
<evidence type="ECO:0000313" key="5">
    <source>
        <dbReference type="EMBL" id="RYM09482.1"/>
    </source>
</evidence>
<dbReference type="Proteomes" id="UP000291572">
    <property type="component" value="Unassembled WGS sequence"/>
</dbReference>
<accession>A0A8G1ZGD2</accession>
<evidence type="ECO:0000256" key="1">
    <source>
        <dbReference type="ARBA" id="ARBA00022555"/>
    </source>
</evidence>
<dbReference type="Pfam" id="PF01588">
    <property type="entry name" value="tRNA_bind"/>
    <property type="match status" value="1"/>
</dbReference>
<dbReference type="SUPFAM" id="SSF50249">
    <property type="entry name" value="Nucleic acid-binding proteins"/>
    <property type="match status" value="1"/>
</dbReference>
<evidence type="ECO:0000313" key="6">
    <source>
        <dbReference type="Proteomes" id="UP000291572"/>
    </source>
</evidence>
<dbReference type="GO" id="GO:0000049">
    <property type="term" value="F:tRNA binding"/>
    <property type="evidence" value="ECO:0007669"/>
    <property type="project" value="UniProtKB-UniRule"/>
</dbReference>
<dbReference type="InterPro" id="IPR002547">
    <property type="entry name" value="tRNA-bd_dom"/>
</dbReference>
<dbReference type="InterPro" id="IPR051270">
    <property type="entry name" value="Tyrosine-tRNA_ligase_regulator"/>
</dbReference>
<dbReference type="CDD" id="cd02798">
    <property type="entry name" value="tRNA_bind_CsaA"/>
    <property type="match status" value="1"/>
</dbReference>
<evidence type="ECO:0000256" key="3">
    <source>
        <dbReference type="PROSITE-ProRule" id="PRU00209"/>
    </source>
</evidence>
<keyword evidence="2 3" id="KW-0694">RNA-binding</keyword>
<protein>
    <submittedName>
        <fullName evidence="5">tRNA-binding protein</fullName>
    </submittedName>
</protein>